<protein>
    <submittedName>
        <fullName evidence="1">Uncharacterized protein</fullName>
    </submittedName>
</protein>
<name>X1QI01_9ZZZZ</name>
<gene>
    <name evidence="1" type="ORF">S06H3_56182</name>
</gene>
<reference evidence="1" key="1">
    <citation type="journal article" date="2014" name="Front. Microbiol.">
        <title>High frequency of phylogenetically diverse reductive dehalogenase-homologous genes in deep subseafloor sedimentary metagenomes.</title>
        <authorList>
            <person name="Kawai M."/>
            <person name="Futagami T."/>
            <person name="Toyoda A."/>
            <person name="Takaki Y."/>
            <person name="Nishi S."/>
            <person name="Hori S."/>
            <person name="Arai W."/>
            <person name="Tsubouchi T."/>
            <person name="Morono Y."/>
            <person name="Uchiyama I."/>
            <person name="Ito T."/>
            <person name="Fujiyama A."/>
            <person name="Inagaki F."/>
            <person name="Takami H."/>
        </authorList>
    </citation>
    <scope>NUCLEOTIDE SEQUENCE</scope>
    <source>
        <strain evidence="1">Expedition CK06-06</strain>
    </source>
</reference>
<sequence>MGVKDSVRYLEKLKEFSVVGLYGDRVVHSKGMLDDCITDIKEGDKWKRAFKEVEEFLNPGGIIEVSEDDMYYDPISAIRFTMKRIKEKYFPEPKLKDTPGRFILDKIEEAIKNFLQEIYHIKAE</sequence>
<accession>X1QI01</accession>
<dbReference type="EMBL" id="BARV01036117">
    <property type="protein sequence ID" value="GAI50645.1"/>
    <property type="molecule type" value="Genomic_DNA"/>
</dbReference>
<comment type="caution">
    <text evidence="1">The sequence shown here is derived from an EMBL/GenBank/DDBJ whole genome shotgun (WGS) entry which is preliminary data.</text>
</comment>
<proteinExistence type="predicted"/>
<evidence type="ECO:0000313" key="1">
    <source>
        <dbReference type="EMBL" id="GAI50645.1"/>
    </source>
</evidence>
<feature type="non-terminal residue" evidence="1">
    <location>
        <position position="124"/>
    </location>
</feature>
<organism evidence="1">
    <name type="scientific">marine sediment metagenome</name>
    <dbReference type="NCBI Taxonomy" id="412755"/>
    <lineage>
        <taxon>unclassified sequences</taxon>
        <taxon>metagenomes</taxon>
        <taxon>ecological metagenomes</taxon>
    </lineage>
</organism>
<dbReference type="AlphaFoldDB" id="X1QI01"/>